<keyword evidence="2" id="KW-1185">Reference proteome</keyword>
<proteinExistence type="predicted"/>
<reference evidence="1 2" key="1">
    <citation type="submission" date="2020-08" db="EMBL/GenBank/DDBJ databases">
        <title>Draft genome sequence of Parasphingopyxis sp. GrpM-11.</title>
        <authorList>
            <person name="Oh J."/>
            <person name="Roh D.-H."/>
        </authorList>
    </citation>
    <scope>NUCLEOTIDE SEQUENCE [LARGE SCALE GENOMIC DNA]</scope>
    <source>
        <strain evidence="1 2">GrpM-11</strain>
    </source>
</reference>
<evidence type="ECO:0000313" key="2">
    <source>
        <dbReference type="Proteomes" id="UP000564378"/>
    </source>
</evidence>
<sequence>MASSRYVAQRPPDPNDRAAKLAQLVAGSGSRVHHVPFRDGYIDAAVVTVEQEQLVYRADNGRLFSELVARGEAREQRGDAAQQQLLHQLLLDKAMDPDGPIYSELERHAKQTEPLLVAADGVVVNGNRRLASMRELHAIDPERFGDFAHISVAVLPARLTAGDIEYIEAALQLAPELKLDYSWINRRLKLRDHVERLGIDEDAILAAYRFESAAAIERELGELALAERFLRYSGEPGNFDLVGDLEEPFTEMKRQLDTFENRKVVDLWILAGFALIRGRDRLDRPLDHYYPFTKPVPFEFVHWGLRSLAEEKGLVEEQRPGENRPVDRLLSDRLSPYLEDRANADDAAGRLGRLNDRLRAEADHMIGAAQAIAHLTRARKSLLRLGAAELSETQRKEIRAELAAFKAHIDELEGKGEGAQPGVFSRIIGRG</sequence>
<comment type="caution">
    <text evidence="1">The sequence shown here is derived from an EMBL/GenBank/DDBJ whole genome shotgun (WGS) entry which is preliminary data.</text>
</comment>
<evidence type="ECO:0000313" key="1">
    <source>
        <dbReference type="EMBL" id="MBC2778825.1"/>
    </source>
</evidence>
<dbReference type="Proteomes" id="UP000564378">
    <property type="component" value="Unassembled WGS sequence"/>
</dbReference>
<dbReference type="EMBL" id="JACJVJ010000002">
    <property type="protein sequence ID" value="MBC2778825.1"/>
    <property type="molecule type" value="Genomic_DNA"/>
</dbReference>
<dbReference type="RefSeq" id="WP_185802050.1">
    <property type="nucleotide sequence ID" value="NZ_JACJVJ010000002.1"/>
</dbReference>
<organism evidence="1 2">
    <name type="scientific">Parasphingopyxis marina</name>
    <dbReference type="NCBI Taxonomy" id="2761622"/>
    <lineage>
        <taxon>Bacteria</taxon>
        <taxon>Pseudomonadati</taxon>
        <taxon>Pseudomonadota</taxon>
        <taxon>Alphaproteobacteria</taxon>
        <taxon>Sphingomonadales</taxon>
        <taxon>Sphingomonadaceae</taxon>
        <taxon>Parasphingopyxis</taxon>
    </lineage>
</organism>
<name>A0A842I123_9SPHN</name>
<accession>A0A842I123</accession>
<dbReference type="AlphaFoldDB" id="A0A842I123"/>
<protein>
    <submittedName>
        <fullName evidence="1">Uncharacterized protein</fullName>
    </submittedName>
</protein>
<gene>
    <name evidence="1" type="ORF">H6P80_14470</name>
</gene>